<evidence type="ECO:0000256" key="4">
    <source>
        <dbReference type="ARBA" id="ARBA00022729"/>
    </source>
</evidence>
<dbReference type="Proteomes" id="UP001267290">
    <property type="component" value="Unassembled WGS sequence"/>
</dbReference>
<dbReference type="Pfam" id="PF05504">
    <property type="entry name" value="Spore_GerAC"/>
    <property type="match status" value="1"/>
</dbReference>
<proteinExistence type="inferred from homology"/>
<evidence type="ECO:0000259" key="8">
    <source>
        <dbReference type="Pfam" id="PF05504"/>
    </source>
</evidence>
<dbReference type="Pfam" id="PF25198">
    <property type="entry name" value="Spore_GerAC_N"/>
    <property type="match status" value="1"/>
</dbReference>
<evidence type="ECO:0000259" key="9">
    <source>
        <dbReference type="Pfam" id="PF25198"/>
    </source>
</evidence>
<keyword evidence="4" id="KW-0732">Signal</keyword>
<dbReference type="InterPro" id="IPR057336">
    <property type="entry name" value="GerAC_N"/>
</dbReference>
<evidence type="ECO:0000256" key="1">
    <source>
        <dbReference type="ARBA" id="ARBA00004635"/>
    </source>
</evidence>
<dbReference type="InterPro" id="IPR046953">
    <property type="entry name" value="Spore_GerAC-like_C"/>
</dbReference>
<sequence>MQNKRLVGIGLCCLLLTGCAEKNIIEDLAILEAGAYDLSESADNPLTTTVLFPTVTKEGKVDTMTLTANGKSVHDTFLKIQNLTNLKLVGGQGTILFGEELLKKGLISVVKSFTRDPEIGTRVKFAIVEGNAGKLLKKKLRSVEDNAEYLYTFLDKAGKLNKALTTNQYRFLRDYYDDGIDPVLPVFSSEGDNFELKGLGIFKKDHYITHLSLSETQILNLLLGNIKHGRLMINMEEIGDHFQLLLNSVHSKNDKNMNSGNMSVEIRLDVKGSVLEYTGTMDLSQEKYQKELETQVEKYLITSSQKLLTKLQNYQTDPIGIGKVVRNHSSYEKWTHMNWNMIYPNLPITVKAKVDLVNIGKSK</sequence>
<comment type="similarity">
    <text evidence="2">Belongs to the GerABKC lipoprotein family.</text>
</comment>
<dbReference type="InterPro" id="IPR038501">
    <property type="entry name" value="Spore_GerAC_C_sf"/>
</dbReference>
<name>A0ABU1NUL1_9BACL</name>
<organism evidence="10 11">
    <name type="scientific">Paenibacillus qinlingensis</name>
    <dbReference type="NCBI Taxonomy" id="1837343"/>
    <lineage>
        <taxon>Bacteria</taxon>
        <taxon>Bacillati</taxon>
        <taxon>Bacillota</taxon>
        <taxon>Bacilli</taxon>
        <taxon>Bacillales</taxon>
        <taxon>Paenibacillaceae</taxon>
        <taxon>Paenibacillus</taxon>
    </lineage>
</organism>
<evidence type="ECO:0000256" key="2">
    <source>
        <dbReference type="ARBA" id="ARBA00007886"/>
    </source>
</evidence>
<dbReference type="NCBIfam" id="TIGR02887">
    <property type="entry name" value="spore_ger_x_C"/>
    <property type="match status" value="1"/>
</dbReference>
<reference evidence="10 11" key="1">
    <citation type="submission" date="2023-07" db="EMBL/GenBank/DDBJ databases">
        <title>Sorghum-associated microbial communities from plants grown in Nebraska, USA.</title>
        <authorList>
            <person name="Schachtman D."/>
        </authorList>
    </citation>
    <scope>NUCLEOTIDE SEQUENCE [LARGE SCALE GENOMIC DNA]</scope>
    <source>
        <strain evidence="10 11">CC258</strain>
    </source>
</reference>
<keyword evidence="5" id="KW-0472">Membrane</keyword>
<dbReference type="RefSeq" id="WP_310225709.1">
    <property type="nucleotide sequence ID" value="NZ_JAVDSB010000002.1"/>
</dbReference>
<evidence type="ECO:0000256" key="5">
    <source>
        <dbReference type="ARBA" id="ARBA00023136"/>
    </source>
</evidence>
<dbReference type="InterPro" id="IPR008844">
    <property type="entry name" value="Spore_GerAC-like"/>
</dbReference>
<keyword evidence="7" id="KW-0449">Lipoprotein</keyword>
<evidence type="ECO:0000256" key="3">
    <source>
        <dbReference type="ARBA" id="ARBA00022544"/>
    </source>
</evidence>
<comment type="caution">
    <text evidence="10">The sequence shown here is derived from an EMBL/GenBank/DDBJ whole genome shotgun (WGS) entry which is preliminary data.</text>
</comment>
<feature type="domain" description="Spore germination protein N-terminal" evidence="9">
    <location>
        <begin position="22"/>
        <end position="188"/>
    </location>
</feature>
<keyword evidence="3" id="KW-0309">Germination</keyword>
<evidence type="ECO:0000313" key="11">
    <source>
        <dbReference type="Proteomes" id="UP001267290"/>
    </source>
</evidence>
<dbReference type="PANTHER" id="PTHR35789:SF1">
    <property type="entry name" value="SPORE GERMINATION PROTEIN B3"/>
    <property type="match status" value="1"/>
</dbReference>
<dbReference type="PROSITE" id="PS51257">
    <property type="entry name" value="PROKAR_LIPOPROTEIN"/>
    <property type="match status" value="1"/>
</dbReference>
<evidence type="ECO:0000313" key="10">
    <source>
        <dbReference type="EMBL" id="MDR6550682.1"/>
    </source>
</evidence>
<accession>A0ABU1NUL1</accession>
<dbReference type="Gene3D" id="3.30.300.210">
    <property type="entry name" value="Nutrient germinant receptor protein C, domain 3"/>
    <property type="match status" value="1"/>
</dbReference>
<dbReference type="EMBL" id="JAVDSB010000002">
    <property type="protein sequence ID" value="MDR6550682.1"/>
    <property type="molecule type" value="Genomic_DNA"/>
</dbReference>
<feature type="domain" description="Spore germination GerAC-like C-terminal" evidence="8">
    <location>
        <begin position="198"/>
        <end position="360"/>
    </location>
</feature>
<evidence type="ECO:0000256" key="7">
    <source>
        <dbReference type="ARBA" id="ARBA00023288"/>
    </source>
</evidence>
<dbReference type="PANTHER" id="PTHR35789">
    <property type="entry name" value="SPORE GERMINATION PROTEIN B3"/>
    <property type="match status" value="1"/>
</dbReference>
<protein>
    <submittedName>
        <fullName evidence="10">Spore germination protein</fullName>
    </submittedName>
</protein>
<keyword evidence="11" id="KW-1185">Reference proteome</keyword>
<evidence type="ECO:0000256" key="6">
    <source>
        <dbReference type="ARBA" id="ARBA00023139"/>
    </source>
</evidence>
<comment type="subcellular location">
    <subcellularLocation>
        <location evidence="1">Membrane</location>
        <topology evidence="1">Lipid-anchor</topology>
    </subcellularLocation>
</comment>
<keyword evidence="6" id="KW-0564">Palmitate</keyword>
<gene>
    <name evidence="10" type="ORF">J2736_001869</name>
</gene>